<evidence type="ECO:0000259" key="1">
    <source>
        <dbReference type="Pfam" id="PF07287"/>
    </source>
</evidence>
<reference evidence="3 4" key="1">
    <citation type="submission" date="2013-03" db="EMBL/GenBank/DDBJ databases">
        <title>The Genome Sequence of Cladophialophora psammophila CBS 110553.</title>
        <authorList>
            <consortium name="The Broad Institute Genomics Platform"/>
            <person name="Cuomo C."/>
            <person name="de Hoog S."/>
            <person name="Gorbushina A."/>
            <person name="Walker B."/>
            <person name="Young S.K."/>
            <person name="Zeng Q."/>
            <person name="Gargeya S."/>
            <person name="Fitzgerald M."/>
            <person name="Haas B."/>
            <person name="Abouelleil A."/>
            <person name="Allen A.W."/>
            <person name="Alvarado L."/>
            <person name="Arachchi H.M."/>
            <person name="Berlin A.M."/>
            <person name="Chapman S.B."/>
            <person name="Gainer-Dewar J."/>
            <person name="Goldberg J."/>
            <person name="Griggs A."/>
            <person name="Gujja S."/>
            <person name="Hansen M."/>
            <person name="Howarth C."/>
            <person name="Imamovic A."/>
            <person name="Ireland A."/>
            <person name="Larimer J."/>
            <person name="McCowan C."/>
            <person name="Murphy C."/>
            <person name="Pearson M."/>
            <person name="Poon T.W."/>
            <person name="Priest M."/>
            <person name="Roberts A."/>
            <person name="Saif S."/>
            <person name="Shea T."/>
            <person name="Sisk P."/>
            <person name="Sykes S."/>
            <person name="Wortman J."/>
            <person name="Nusbaum C."/>
            <person name="Birren B."/>
        </authorList>
    </citation>
    <scope>NUCLEOTIDE SEQUENCE [LARGE SCALE GENOMIC DNA]</scope>
    <source>
        <strain evidence="3 4">CBS 110553</strain>
    </source>
</reference>
<dbReference type="OrthoDB" id="10265871at2759"/>
<feature type="domain" description="AtuA-like ferredoxin-fold" evidence="2">
    <location>
        <begin position="477"/>
        <end position="575"/>
    </location>
</feature>
<accession>W9WM52</accession>
<dbReference type="PANTHER" id="PTHR47585:SF2">
    <property type="entry name" value="DUF1446 DOMAIN PROTEIN (AFU_ORTHOLOGUE AFUA_6G11420)"/>
    <property type="match status" value="1"/>
</dbReference>
<proteinExistence type="predicted"/>
<dbReference type="EMBL" id="AMGX01000011">
    <property type="protein sequence ID" value="EXJ69252.1"/>
    <property type="molecule type" value="Genomic_DNA"/>
</dbReference>
<dbReference type="eggNOG" id="ENOG502QS8D">
    <property type="taxonomic scope" value="Eukaryota"/>
</dbReference>
<protein>
    <recommendedName>
        <fullName evidence="5">DUF1446 domain-containing protein</fullName>
    </recommendedName>
</protein>
<dbReference type="InterPro" id="IPR010839">
    <property type="entry name" value="AtuA_N"/>
</dbReference>
<dbReference type="Pfam" id="PF23544">
    <property type="entry name" value="AtuA_ferredoxin"/>
    <property type="match status" value="1"/>
</dbReference>
<dbReference type="Pfam" id="PF07287">
    <property type="entry name" value="AtuA"/>
    <property type="match status" value="1"/>
</dbReference>
<evidence type="ECO:0008006" key="5">
    <source>
        <dbReference type="Google" id="ProtNLM"/>
    </source>
</evidence>
<dbReference type="AlphaFoldDB" id="W9WM52"/>
<sequence>MTFSAGRKAEGRFARFSSLFATTNNISVSVDSGRLTKPAGRAGFEPTFLEALEPALPHIAKHGIKVVVNAGVSDTRLLHTTVVSLLKEKGLSLKVAWIEGDEVLDAINELRVSKKARFENICTQEILDDWKFEPLYAQCYLGPFGIAAALSAGADIVLCGRVSDASLIMGSAIWWHGWKNADYDQLANSLVAGHLIECSTYITGGCFSGFKSLRGAWNDLGFPIAEISSAGEVIITKQKATGGIISVDTCTAQLLYEIQGPRYYNSDVTAIIDEVTFKQIGPDRVALSGVKSDLPPPTTKVGITANGGFQAEVHYALVGLDIEAKAEMLEDQIRTCMGDRVKDLTVLDFKIIGRVPEDPDDQSAATVDFRIVAQALKEEALSEVNFMRPCVDPIIESYPGATFYPDFRTTLPRPIFEYYVTLLPQSSVRQIAHLHDGKSVEISPPAKTKEYSKFQPSNEMTSGIASVSSYGNTTRAPLGSIVHARSGDKGSNANVGFWVRHDDEYDWLRALLSTEKIKKLLGKEYKGGKIDRFEVPNVRGVHFLLHNHLDRGVSCSKTLDILGKNVSEFLRCRWVDVPDKFLERGRI</sequence>
<dbReference type="RefSeq" id="XP_007746067.1">
    <property type="nucleotide sequence ID" value="XM_007747877.1"/>
</dbReference>
<gene>
    <name evidence="3" type="ORF">A1O5_07288</name>
</gene>
<dbReference type="Proteomes" id="UP000019471">
    <property type="component" value="Unassembled WGS sequence"/>
</dbReference>
<dbReference type="InterPro" id="IPR056362">
    <property type="entry name" value="AtuA-like_ferredoxin_dom"/>
</dbReference>
<dbReference type="PANTHER" id="PTHR47585">
    <property type="match status" value="1"/>
</dbReference>
<evidence type="ECO:0000259" key="2">
    <source>
        <dbReference type="Pfam" id="PF23544"/>
    </source>
</evidence>
<evidence type="ECO:0000313" key="3">
    <source>
        <dbReference type="EMBL" id="EXJ69252.1"/>
    </source>
</evidence>
<evidence type="ECO:0000313" key="4">
    <source>
        <dbReference type="Proteomes" id="UP000019471"/>
    </source>
</evidence>
<dbReference type="HOGENOM" id="CLU_012617_0_1_1"/>
<name>W9WM52_9EURO</name>
<keyword evidence="4" id="KW-1185">Reference proteome</keyword>
<organism evidence="3 4">
    <name type="scientific">Cladophialophora psammophila CBS 110553</name>
    <dbReference type="NCBI Taxonomy" id="1182543"/>
    <lineage>
        <taxon>Eukaryota</taxon>
        <taxon>Fungi</taxon>
        <taxon>Dikarya</taxon>
        <taxon>Ascomycota</taxon>
        <taxon>Pezizomycotina</taxon>
        <taxon>Eurotiomycetes</taxon>
        <taxon>Chaetothyriomycetidae</taxon>
        <taxon>Chaetothyriales</taxon>
        <taxon>Herpotrichiellaceae</taxon>
        <taxon>Cladophialophora</taxon>
    </lineage>
</organism>
<feature type="domain" description="Acyclic terpene utilisation N-terminal" evidence="1">
    <location>
        <begin position="40"/>
        <end position="433"/>
    </location>
</feature>
<comment type="caution">
    <text evidence="3">The sequence shown here is derived from an EMBL/GenBank/DDBJ whole genome shotgun (WGS) entry which is preliminary data.</text>
</comment>
<dbReference type="GeneID" id="19191994"/>